<sequence>MAIHTDLNNNFLYAFFALVQCIKGFQTVIRPVITIDAIHLKGAYEGVIYVASCKDGDEHAYPIAFGVGDGEVENSWTWFLKRPREAIRGMLFIFDRHASIAKALSIVYPNVPHCICFFH</sequence>
<evidence type="ECO:0000259" key="1">
    <source>
        <dbReference type="Pfam" id="PF10551"/>
    </source>
</evidence>
<protein>
    <recommendedName>
        <fullName evidence="1">MULE transposase domain-containing protein</fullName>
    </recommendedName>
</protein>
<dbReference type="AlphaFoldDB" id="A0AAD9X2P5"/>
<name>A0AAD9X2P5_9ROSI</name>
<reference evidence="2" key="1">
    <citation type="journal article" date="2023" name="Plant J.">
        <title>Genome sequences and population genomics provide insights into the demographic history, inbreeding, and mutation load of two 'living fossil' tree species of Dipteronia.</title>
        <authorList>
            <person name="Feng Y."/>
            <person name="Comes H.P."/>
            <person name="Chen J."/>
            <person name="Zhu S."/>
            <person name="Lu R."/>
            <person name="Zhang X."/>
            <person name="Li P."/>
            <person name="Qiu J."/>
            <person name="Olsen K.M."/>
            <person name="Qiu Y."/>
        </authorList>
    </citation>
    <scope>NUCLEOTIDE SEQUENCE</scope>
    <source>
        <strain evidence="2">KIB01</strain>
    </source>
</reference>
<gene>
    <name evidence="2" type="ORF">Ddye_011508</name>
</gene>
<evidence type="ECO:0000313" key="2">
    <source>
        <dbReference type="EMBL" id="KAK2651652.1"/>
    </source>
</evidence>
<accession>A0AAD9X2P5</accession>
<dbReference type="EMBL" id="JANJYI010000004">
    <property type="protein sequence ID" value="KAK2651652.1"/>
    <property type="molecule type" value="Genomic_DNA"/>
</dbReference>
<dbReference type="PANTHER" id="PTHR31973:SF195">
    <property type="entry name" value="MUDR FAMILY TRANSPOSASE"/>
    <property type="match status" value="1"/>
</dbReference>
<feature type="domain" description="MULE transposase" evidence="1">
    <location>
        <begin position="32"/>
        <end position="119"/>
    </location>
</feature>
<organism evidence="2 3">
    <name type="scientific">Dipteronia dyeriana</name>
    <dbReference type="NCBI Taxonomy" id="168575"/>
    <lineage>
        <taxon>Eukaryota</taxon>
        <taxon>Viridiplantae</taxon>
        <taxon>Streptophyta</taxon>
        <taxon>Embryophyta</taxon>
        <taxon>Tracheophyta</taxon>
        <taxon>Spermatophyta</taxon>
        <taxon>Magnoliopsida</taxon>
        <taxon>eudicotyledons</taxon>
        <taxon>Gunneridae</taxon>
        <taxon>Pentapetalae</taxon>
        <taxon>rosids</taxon>
        <taxon>malvids</taxon>
        <taxon>Sapindales</taxon>
        <taxon>Sapindaceae</taxon>
        <taxon>Hippocastanoideae</taxon>
        <taxon>Acereae</taxon>
        <taxon>Dipteronia</taxon>
    </lineage>
</organism>
<dbReference type="InterPro" id="IPR018289">
    <property type="entry name" value="MULE_transposase_dom"/>
</dbReference>
<dbReference type="PANTHER" id="PTHR31973">
    <property type="entry name" value="POLYPROTEIN, PUTATIVE-RELATED"/>
    <property type="match status" value="1"/>
</dbReference>
<keyword evidence="3" id="KW-1185">Reference proteome</keyword>
<proteinExistence type="predicted"/>
<evidence type="ECO:0000313" key="3">
    <source>
        <dbReference type="Proteomes" id="UP001280121"/>
    </source>
</evidence>
<comment type="caution">
    <text evidence="2">The sequence shown here is derived from an EMBL/GenBank/DDBJ whole genome shotgun (WGS) entry which is preliminary data.</text>
</comment>
<dbReference type="Pfam" id="PF10551">
    <property type="entry name" value="MULE"/>
    <property type="match status" value="1"/>
</dbReference>
<dbReference type="Proteomes" id="UP001280121">
    <property type="component" value="Unassembled WGS sequence"/>
</dbReference>